<gene>
    <name evidence="2" type="ORF">SAMN04489750_1297</name>
</gene>
<protein>
    <submittedName>
        <fullName evidence="2">Uncharacterized protein</fullName>
    </submittedName>
</protein>
<keyword evidence="1" id="KW-0812">Transmembrane</keyword>
<feature type="transmembrane region" description="Helical" evidence="1">
    <location>
        <begin position="44"/>
        <end position="68"/>
    </location>
</feature>
<keyword evidence="1" id="KW-0472">Membrane</keyword>
<evidence type="ECO:0000313" key="3">
    <source>
        <dbReference type="Proteomes" id="UP000250028"/>
    </source>
</evidence>
<dbReference type="Proteomes" id="UP000250028">
    <property type="component" value="Unassembled WGS sequence"/>
</dbReference>
<keyword evidence="3" id="KW-1185">Reference proteome</keyword>
<proteinExistence type="predicted"/>
<accession>A0A2Y8ZRP6</accession>
<dbReference type="EMBL" id="UESZ01000001">
    <property type="protein sequence ID" value="SSA33998.1"/>
    <property type="molecule type" value="Genomic_DNA"/>
</dbReference>
<keyword evidence="1" id="KW-1133">Transmembrane helix</keyword>
<organism evidence="2 3">
    <name type="scientific">Branchiibius hedensis</name>
    <dbReference type="NCBI Taxonomy" id="672460"/>
    <lineage>
        <taxon>Bacteria</taxon>
        <taxon>Bacillati</taxon>
        <taxon>Actinomycetota</taxon>
        <taxon>Actinomycetes</taxon>
        <taxon>Micrococcales</taxon>
        <taxon>Dermacoccaceae</taxon>
        <taxon>Branchiibius</taxon>
    </lineage>
</organism>
<evidence type="ECO:0000313" key="2">
    <source>
        <dbReference type="EMBL" id="SSA33998.1"/>
    </source>
</evidence>
<feature type="transmembrane region" description="Helical" evidence="1">
    <location>
        <begin position="12"/>
        <end position="32"/>
    </location>
</feature>
<evidence type="ECO:0000256" key="1">
    <source>
        <dbReference type="SAM" id="Phobius"/>
    </source>
</evidence>
<dbReference type="AlphaFoldDB" id="A0A2Y8ZRP6"/>
<sequence length="92" mass="9359">MLSSRRIGGGSIAAILTAAVVAVFLTVFLAPTGISTTGTFVRAAAGYIVVRATGLVIGVGSWATVLLVHGGDVRVWSVIAHSSTLACPEYQT</sequence>
<name>A0A2Y8ZRP6_9MICO</name>
<reference evidence="3" key="1">
    <citation type="submission" date="2016-10" db="EMBL/GenBank/DDBJ databases">
        <authorList>
            <person name="Varghese N."/>
            <person name="Submissions S."/>
        </authorList>
    </citation>
    <scope>NUCLEOTIDE SEQUENCE [LARGE SCALE GENOMIC DNA]</scope>
    <source>
        <strain evidence="3">DSM 22951</strain>
    </source>
</reference>